<organism evidence="3 4">
    <name type="scientific">Ficus carica</name>
    <name type="common">Common fig</name>
    <dbReference type="NCBI Taxonomy" id="3494"/>
    <lineage>
        <taxon>Eukaryota</taxon>
        <taxon>Viridiplantae</taxon>
        <taxon>Streptophyta</taxon>
        <taxon>Embryophyta</taxon>
        <taxon>Tracheophyta</taxon>
        <taxon>Spermatophyta</taxon>
        <taxon>Magnoliopsida</taxon>
        <taxon>eudicotyledons</taxon>
        <taxon>Gunneridae</taxon>
        <taxon>Pentapetalae</taxon>
        <taxon>rosids</taxon>
        <taxon>fabids</taxon>
        <taxon>Rosales</taxon>
        <taxon>Moraceae</taxon>
        <taxon>Ficeae</taxon>
        <taxon>Ficus</taxon>
    </lineage>
</organism>
<comment type="caution">
    <text evidence="3">The sequence shown here is derived from an EMBL/GenBank/DDBJ whole genome shotgun (WGS) entry which is preliminary data.</text>
</comment>
<dbReference type="AlphaFoldDB" id="A0AA88AJD7"/>
<feature type="compositionally biased region" description="Pro residues" evidence="2">
    <location>
        <begin position="170"/>
        <end position="182"/>
    </location>
</feature>
<sequence length="182" mass="20779">MCINCFGNEEWWKKSKVYSENHSKNPAGYLGGSRSIVQHLEEVNNIHSSSDSNTSGGYSEVFKKTHWSESRGWTTERANEDYDQMIKIRDARLSEVPEESKLDSDAEEEFTLKFCQARGYESLQNEIREGKVRMADMEDHLKQQREVIQMLLQRLNMPSNHPGPNLPGNEDPPPPPAPAPVC</sequence>
<evidence type="ECO:0000313" key="3">
    <source>
        <dbReference type="EMBL" id="GMN56058.1"/>
    </source>
</evidence>
<keyword evidence="4" id="KW-1185">Reference proteome</keyword>
<accession>A0AA88AJD7</accession>
<name>A0AA88AJD7_FICCA</name>
<proteinExistence type="predicted"/>
<evidence type="ECO:0000313" key="4">
    <source>
        <dbReference type="Proteomes" id="UP001187192"/>
    </source>
</evidence>
<evidence type="ECO:0000256" key="2">
    <source>
        <dbReference type="SAM" id="MobiDB-lite"/>
    </source>
</evidence>
<evidence type="ECO:0000256" key="1">
    <source>
        <dbReference type="SAM" id="Coils"/>
    </source>
</evidence>
<feature type="region of interest" description="Disordered" evidence="2">
    <location>
        <begin position="155"/>
        <end position="182"/>
    </location>
</feature>
<dbReference type="EMBL" id="BTGU01000061">
    <property type="protein sequence ID" value="GMN56058.1"/>
    <property type="molecule type" value="Genomic_DNA"/>
</dbReference>
<protein>
    <submittedName>
        <fullName evidence="3">Uncharacterized protein</fullName>
    </submittedName>
</protein>
<feature type="coiled-coil region" evidence="1">
    <location>
        <begin position="120"/>
        <end position="154"/>
    </location>
</feature>
<keyword evidence="1" id="KW-0175">Coiled coil</keyword>
<gene>
    <name evidence="3" type="ORF">TIFTF001_025171</name>
</gene>
<dbReference type="Proteomes" id="UP001187192">
    <property type="component" value="Unassembled WGS sequence"/>
</dbReference>
<reference evidence="3" key="1">
    <citation type="submission" date="2023-07" db="EMBL/GenBank/DDBJ databases">
        <title>draft genome sequence of fig (Ficus carica).</title>
        <authorList>
            <person name="Takahashi T."/>
            <person name="Nishimura K."/>
        </authorList>
    </citation>
    <scope>NUCLEOTIDE SEQUENCE</scope>
</reference>